<proteinExistence type="predicted"/>
<accession>A0A2A6B8T0</accession>
<protein>
    <submittedName>
        <fullName evidence="1">Uncharacterized protein</fullName>
    </submittedName>
</protein>
<dbReference type="AlphaFoldDB" id="A0A2A6B8T0"/>
<dbReference type="Proteomes" id="UP000005239">
    <property type="component" value="Unassembled WGS sequence"/>
</dbReference>
<gene>
    <name evidence="1" type="primary">WBGene00098737</name>
</gene>
<name>A0A2A6B8T0_PRIPA</name>
<reference evidence="2" key="1">
    <citation type="journal article" date="2008" name="Nat. Genet.">
        <title>The Pristionchus pacificus genome provides a unique perspective on nematode lifestyle and parasitism.</title>
        <authorList>
            <person name="Dieterich C."/>
            <person name="Clifton S.W."/>
            <person name="Schuster L.N."/>
            <person name="Chinwalla A."/>
            <person name="Delehaunty K."/>
            <person name="Dinkelacker I."/>
            <person name="Fulton L."/>
            <person name="Fulton R."/>
            <person name="Godfrey J."/>
            <person name="Minx P."/>
            <person name="Mitreva M."/>
            <person name="Roeseler W."/>
            <person name="Tian H."/>
            <person name="Witte H."/>
            <person name="Yang S.P."/>
            <person name="Wilson R.K."/>
            <person name="Sommer R.J."/>
        </authorList>
    </citation>
    <scope>NUCLEOTIDE SEQUENCE [LARGE SCALE GENOMIC DNA]</scope>
    <source>
        <strain evidence="2">PS312</strain>
    </source>
</reference>
<evidence type="ECO:0000313" key="2">
    <source>
        <dbReference type="Proteomes" id="UP000005239"/>
    </source>
</evidence>
<accession>A0A8R1Y7L0</accession>
<reference evidence="1" key="2">
    <citation type="submission" date="2022-06" db="UniProtKB">
        <authorList>
            <consortium name="EnsemblMetazoa"/>
        </authorList>
    </citation>
    <scope>IDENTIFICATION</scope>
    <source>
        <strain evidence="1">PS312</strain>
    </source>
</reference>
<keyword evidence="2" id="KW-1185">Reference proteome</keyword>
<sequence length="65" mass="7829">MLRFLFSLISFFCLLLPFISAFPNMMFNDEDMSDENGYRYYQNKRALVLPNNALMLRNFPILRRV</sequence>
<dbReference type="EnsemblMetazoa" id="PPA09183.1">
    <property type="protein sequence ID" value="PPA09183.1"/>
    <property type="gene ID" value="WBGene00098737"/>
</dbReference>
<evidence type="ECO:0000313" key="1">
    <source>
        <dbReference type="EnsemblMetazoa" id="PPA09183.1"/>
    </source>
</evidence>
<organism evidence="1 2">
    <name type="scientific">Pristionchus pacificus</name>
    <name type="common">Parasitic nematode worm</name>
    <dbReference type="NCBI Taxonomy" id="54126"/>
    <lineage>
        <taxon>Eukaryota</taxon>
        <taxon>Metazoa</taxon>
        <taxon>Ecdysozoa</taxon>
        <taxon>Nematoda</taxon>
        <taxon>Chromadorea</taxon>
        <taxon>Rhabditida</taxon>
        <taxon>Rhabditina</taxon>
        <taxon>Diplogasteromorpha</taxon>
        <taxon>Diplogasteroidea</taxon>
        <taxon>Neodiplogasteridae</taxon>
        <taxon>Pristionchus</taxon>
    </lineage>
</organism>